<evidence type="ECO:0000313" key="2">
    <source>
        <dbReference type="EMBL" id="KKK56950.1"/>
    </source>
</evidence>
<feature type="domain" description="Membrane iron-sulfur containing protein FtrD-like" evidence="1">
    <location>
        <begin position="43"/>
        <end position="144"/>
    </location>
</feature>
<dbReference type="AlphaFoldDB" id="A0A0F8X7P1"/>
<name>A0A0F8X7P1_9ZZZZ</name>
<organism evidence="2">
    <name type="scientific">marine sediment metagenome</name>
    <dbReference type="NCBI Taxonomy" id="412755"/>
    <lineage>
        <taxon>unclassified sequences</taxon>
        <taxon>metagenomes</taxon>
        <taxon>ecological metagenomes</taxon>
    </lineage>
</organism>
<reference evidence="2" key="1">
    <citation type="journal article" date="2015" name="Nature">
        <title>Complex archaea that bridge the gap between prokaryotes and eukaryotes.</title>
        <authorList>
            <person name="Spang A."/>
            <person name="Saw J.H."/>
            <person name="Jorgensen S.L."/>
            <person name="Zaremba-Niedzwiedzka K."/>
            <person name="Martijn J."/>
            <person name="Lind A.E."/>
            <person name="van Eijk R."/>
            <person name="Schleper C."/>
            <person name="Guy L."/>
            <person name="Ettema T.J."/>
        </authorList>
    </citation>
    <scope>NUCLEOTIDE SEQUENCE</scope>
</reference>
<comment type="caution">
    <text evidence="2">The sequence shown here is derived from an EMBL/GenBank/DDBJ whole genome shotgun (WGS) entry which is preliminary data.</text>
</comment>
<proteinExistence type="predicted"/>
<evidence type="ECO:0000259" key="1">
    <source>
        <dbReference type="Pfam" id="PF10080"/>
    </source>
</evidence>
<protein>
    <recommendedName>
        <fullName evidence="1">Membrane iron-sulfur containing protein FtrD-like domain-containing protein</fullName>
    </recommendedName>
</protein>
<gene>
    <name evidence="2" type="ORF">LCGC14_3059380</name>
</gene>
<dbReference type="Pfam" id="PF10080">
    <property type="entry name" value="FtrD-like"/>
    <property type="match status" value="1"/>
</dbReference>
<sequence length="144" mass="16389">MRKYVLLLIVIVAAVFFISFKPNRYSKVKPEGGEVKFAIKKLRDGRPHYYKIELNGKDIKFFILMDNGGVVRAAFDACDVCYPEQKGYRQEGDFMICNNCGQQFHESKINIIKGGCNPAPVDRIFDQNNIYIAIDSLSEGGSYF</sequence>
<accession>A0A0F8X7P1</accession>
<dbReference type="EMBL" id="LAZR01064735">
    <property type="protein sequence ID" value="KKK56950.1"/>
    <property type="molecule type" value="Genomic_DNA"/>
</dbReference>
<dbReference type="InterPro" id="IPR018758">
    <property type="entry name" value="FtrD-like"/>
</dbReference>